<evidence type="ECO:0000256" key="1">
    <source>
        <dbReference type="SAM" id="MobiDB-lite"/>
    </source>
</evidence>
<dbReference type="RefSeq" id="XP_066717476.1">
    <property type="nucleotide sequence ID" value="XM_066858207.1"/>
</dbReference>
<dbReference type="GeneID" id="92091270"/>
<dbReference type="Pfam" id="PF14033">
    <property type="entry name" value="DUF4246"/>
    <property type="match status" value="1"/>
</dbReference>
<name>A0ABR1VGB2_9PEZI</name>
<gene>
    <name evidence="3" type="ORF">PG994_006798</name>
</gene>
<dbReference type="InterPro" id="IPR049192">
    <property type="entry name" value="DUF4246_C"/>
</dbReference>
<organism evidence="3 4">
    <name type="scientific">Apiospora phragmitis</name>
    <dbReference type="NCBI Taxonomy" id="2905665"/>
    <lineage>
        <taxon>Eukaryota</taxon>
        <taxon>Fungi</taxon>
        <taxon>Dikarya</taxon>
        <taxon>Ascomycota</taxon>
        <taxon>Pezizomycotina</taxon>
        <taxon>Sordariomycetes</taxon>
        <taxon>Xylariomycetidae</taxon>
        <taxon>Amphisphaeriales</taxon>
        <taxon>Apiosporaceae</taxon>
        <taxon>Apiospora</taxon>
    </lineage>
</organism>
<accession>A0ABR1VGB2</accession>
<protein>
    <recommendedName>
        <fullName evidence="2">DUF4246 domain-containing protein</fullName>
    </recommendedName>
</protein>
<evidence type="ECO:0000313" key="3">
    <source>
        <dbReference type="EMBL" id="KAK8070182.1"/>
    </source>
</evidence>
<dbReference type="PANTHER" id="PTHR33119">
    <property type="entry name" value="IFI3P"/>
    <property type="match status" value="1"/>
</dbReference>
<feature type="domain" description="DUF4246" evidence="2">
    <location>
        <begin position="1"/>
        <end position="146"/>
    </location>
</feature>
<sequence length="261" mass="29521">MANECICATALYYYDCENVTDSSLTFRTQTDCYQDPLQGSGREDGFRWIEHIYGTGFASKHEVPALQYYGRVKTHEGRLLAFPNIFQHQASSFSLKDRTKPGHRRFIALCCAIFADRIGRPRLVSPYERIISTGNVPPQQLDWWADAVFGFDSSANHGGLRPEVFHLLTEKLGPQVQWDKCVSSEVANTLPSEIMEMVRQYGGIGGDGLMDLHEAKEHRIRLMDERSKAEGQTRGVLRQSYPPSRSVTPSAVRGQCWLMVN</sequence>
<feature type="region of interest" description="Disordered" evidence="1">
    <location>
        <begin position="226"/>
        <end position="247"/>
    </location>
</feature>
<evidence type="ECO:0000313" key="4">
    <source>
        <dbReference type="Proteomes" id="UP001480595"/>
    </source>
</evidence>
<dbReference type="EMBL" id="JAQQWL010000006">
    <property type="protein sequence ID" value="KAK8070182.1"/>
    <property type="molecule type" value="Genomic_DNA"/>
</dbReference>
<dbReference type="Proteomes" id="UP001480595">
    <property type="component" value="Unassembled WGS sequence"/>
</dbReference>
<proteinExistence type="predicted"/>
<dbReference type="PANTHER" id="PTHR33119:SF1">
    <property type="entry name" value="FE2OG DIOXYGENASE DOMAIN-CONTAINING PROTEIN"/>
    <property type="match status" value="1"/>
</dbReference>
<keyword evidence="4" id="KW-1185">Reference proteome</keyword>
<reference evidence="3 4" key="1">
    <citation type="submission" date="2023-01" db="EMBL/GenBank/DDBJ databases">
        <title>Analysis of 21 Apiospora genomes using comparative genomics revels a genus with tremendous synthesis potential of carbohydrate active enzymes and secondary metabolites.</title>
        <authorList>
            <person name="Sorensen T."/>
        </authorList>
    </citation>
    <scope>NUCLEOTIDE SEQUENCE [LARGE SCALE GENOMIC DNA]</scope>
    <source>
        <strain evidence="3 4">CBS 135458</strain>
    </source>
</reference>
<dbReference type="InterPro" id="IPR025340">
    <property type="entry name" value="DUF4246"/>
</dbReference>
<comment type="caution">
    <text evidence="3">The sequence shown here is derived from an EMBL/GenBank/DDBJ whole genome shotgun (WGS) entry which is preliminary data.</text>
</comment>
<evidence type="ECO:0000259" key="2">
    <source>
        <dbReference type="Pfam" id="PF14033"/>
    </source>
</evidence>